<evidence type="ECO:0000256" key="1">
    <source>
        <dbReference type="SAM" id="MobiDB-lite"/>
    </source>
</evidence>
<evidence type="ECO:0000313" key="2">
    <source>
        <dbReference type="EMBL" id="ALA57816.1"/>
    </source>
</evidence>
<proteinExistence type="predicted"/>
<evidence type="ECO:0000313" key="3">
    <source>
        <dbReference type="Proteomes" id="UP000069205"/>
    </source>
</evidence>
<sequence length="148" mass="16579">MHLAGQRHVRQAPAKVEEHRDGGADRTGGIGHKGDGFGAEIRCDSSRQRPLEICHERQTHCQSVRDRTRHAPHVSGLSAVILDSRTRSHGAGTQTGYRVLTIVREWLFVNQQRAPVKGAKARSWPRNQAKRLYQTKSKLRFRGGTVSV</sequence>
<feature type="compositionally biased region" description="Basic residues" evidence="1">
    <location>
        <begin position="1"/>
        <end position="10"/>
    </location>
</feature>
<protein>
    <submittedName>
        <fullName evidence="2">Uncharacterized protein</fullName>
    </submittedName>
</protein>
<dbReference type="EMBL" id="CP011801">
    <property type="protein sequence ID" value="ALA57816.1"/>
    <property type="molecule type" value="Genomic_DNA"/>
</dbReference>
<keyword evidence="3" id="KW-1185">Reference proteome</keyword>
<reference evidence="2 3" key="1">
    <citation type="journal article" date="2015" name="Proc. Natl. Acad. Sci. U.S.A.">
        <title>Expanded metabolic versatility of ubiquitous nitrite-oxidizing bacteria from the genus Nitrospira.</title>
        <authorList>
            <person name="Koch H."/>
            <person name="Lucker S."/>
            <person name="Albertsen M."/>
            <person name="Kitzinger K."/>
            <person name="Herbold C."/>
            <person name="Spieck E."/>
            <person name="Nielsen P.H."/>
            <person name="Wagner M."/>
            <person name="Daims H."/>
        </authorList>
    </citation>
    <scope>NUCLEOTIDE SEQUENCE [LARGE SCALE GENOMIC DNA]</scope>
    <source>
        <strain evidence="2 3">NSP M-1</strain>
    </source>
</reference>
<dbReference type="AlphaFoldDB" id="A0A0K2GA15"/>
<dbReference type="STRING" id="42253.NITMOv2_1389"/>
<feature type="region of interest" description="Disordered" evidence="1">
    <location>
        <begin position="1"/>
        <end position="36"/>
    </location>
</feature>
<name>A0A0K2GA15_NITMO</name>
<dbReference type="KEGG" id="nmv:NITMOv2_1389"/>
<gene>
    <name evidence="2" type="ORF">NITMOv2_1389</name>
</gene>
<organism evidence="2 3">
    <name type="scientific">Nitrospira moscoviensis</name>
    <dbReference type="NCBI Taxonomy" id="42253"/>
    <lineage>
        <taxon>Bacteria</taxon>
        <taxon>Pseudomonadati</taxon>
        <taxon>Nitrospirota</taxon>
        <taxon>Nitrospiria</taxon>
        <taxon>Nitrospirales</taxon>
        <taxon>Nitrospiraceae</taxon>
        <taxon>Nitrospira</taxon>
    </lineage>
</organism>
<accession>A0A0K2GA15</accession>
<dbReference type="Proteomes" id="UP000069205">
    <property type="component" value="Chromosome"/>
</dbReference>
<feature type="compositionally biased region" description="Basic and acidic residues" evidence="1">
    <location>
        <begin position="15"/>
        <end position="24"/>
    </location>
</feature>